<evidence type="ECO:0000259" key="3">
    <source>
        <dbReference type="Pfam" id="PF00188"/>
    </source>
</evidence>
<dbReference type="EMBL" id="BAAAUT010000008">
    <property type="protein sequence ID" value="GAA3123627.1"/>
    <property type="molecule type" value="Genomic_DNA"/>
</dbReference>
<dbReference type="RefSeq" id="WP_344856909.1">
    <property type="nucleotide sequence ID" value="NZ_BAAAUT010000008.1"/>
</dbReference>
<evidence type="ECO:0000256" key="2">
    <source>
        <dbReference type="SAM" id="SignalP"/>
    </source>
</evidence>
<proteinExistence type="predicted"/>
<dbReference type="InterPro" id="IPR014044">
    <property type="entry name" value="CAP_dom"/>
</dbReference>
<organism evidence="4 5">
    <name type="scientific">Planomonospora alba</name>
    <dbReference type="NCBI Taxonomy" id="161354"/>
    <lineage>
        <taxon>Bacteria</taxon>
        <taxon>Bacillati</taxon>
        <taxon>Actinomycetota</taxon>
        <taxon>Actinomycetes</taxon>
        <taxon>Streptosporangiales</taxon>
        <taxon>Streptosporangiaceae</taxon>
        <taxon>Planomonospora</taxon>
    </lineage>
</organism>
<dbReference type="Pfam" id="PF00188">
    <property type="entry name" value="CAP"/>
    <property type="match status" value="1"/>
</dbReference>
<evidence type="ECO:0000313" key="5">
    <source>
        <dbReference type="Proteomes" id="UP001500320"/>
    </source>
</evidence>
<gene>
    <name evidence="4" type="ORF">GCM10010466_13130</name>
</gene>
<dbReference type="PANTHER" id="PTHR31157:SF1">
    <property type="entry name" value="SCP DOMAIN-CONTAINING PROTEIN"/>
    <property type="match status" value="1"/>
</dbReference>
<feature type="chain" id="PRO_5045904857" description="SCP domain-containing protein" evidence="2">
    <location>
        <begin position="24"/>
        <end position="173"/>
    </location>
</feature>
<keyword evidence="2" id="KW-0732">Signal</keyword>
<dbReference type="SUPFAM" id="SSF55797">
    <property type="entry name" value="PR-1-like"/>
    <property type="match status" value="1"/>
</dbReference>
<dbReference type="CDD" id="cd05379">
    <property type="entry name" value="CAP_bacterial"/>
    <property type="match status" value="1"/>
</dbReference>
<reference evidence="5" key="1">
    <citation type="journal article" date="2019" name="Int. J. Syst. Evol. Microbiol.">
        <title>The Global Catalogue of Microorganisms (GCM) 10K type strain sequencing project: providing services to taxonomists for standard genome sequencing and annotation.</title>
        <authorList>
            <consortium name="The Broad Institute Genomics Platform"/>
            <consortium name="The Broad Institute Genome Sequencing Center for Infectious Disease"/>
            <person name="Wu L."/>
            <person name="Ma J."/>
        </authorList>
    </citation>
    <scope>NUCLEOTIDE SEQUENCE [LARGE SCALE GENOMIC DNA]</scope>
    <source>
        <strain evidence="5">JCM 9373</strain>
    </source>
</reference>
<accession>A0ABP6MRK8</accession>
<feature type="compositionally biased region" description="Low complexity" evidence="1">
    <location>
        <begin position="26"/>
        <end position="44"/>
    </location>
</feature>
<dbReference type="Gene3D" id="3.40.33.10">
    <property type="entry name" value="CAP"/>
    <property type="match status" value="1"/>
</dbReference>
<dbReference type="PANTHER" id="PTHR31157">
    <property type="entry name" value="SCP DOMAIN-CONTAINING PROTEIN"/>
    <property type="match status" value="1"/>
</dbReference>
<feature type="signal peptide" evidence="2">
    <location>
        <begin position="1"/>
        <end position="23"/>
    </location>
</feature>
<feature type="domain" description="SCP" evidence="3">
    <location>
        <begin position="53"/>
        <end position="169"/>
    </location>
</feature>
<dbReference type="InterPro" id="IPR035940">
    <property type="entry name" value="CAP_sf"/>
</dbReference>
<dbReference type="Proteomes" id="UP001500320">
    <property type="component" value="Unassembled WGS sequence"/>
</dbReference>
<evidence type="ECO:0000256" key="1">
    <source>
        <dbReference type="SAM" id="MobiDB-lite"/>
    </source>
</evidence>
<protein>
    <recommendedName>
        <fullName evidence="3">SCP domain-containing protein</fullName>
    </recommendedName>
</protein>
<comment type="caution">
    <text evidence="4">The sequence shown here is derived from an EMBL/GenBank/DDBJ whole genome shotgun (WGS) entry which is preliminary data.</text>
</comment>
<name>A0ABP6MRK8_9ACTN</name>
<keyword evidence="5" id="KW-1185">Reference proteome</keyword>
<sequence length="173" mass="18403">MRRSLGALACIGTLAALGTPALATGTSAAPRAASPAPAATSGVGTAEENEVVRLTNAQRQRGGCRALTHDPYLRKAAYGHSRDMAVNNYFSHTSKDGRTVIDRIRAAGFTGARRWAENIAWGQQTPSAVVNAWMNSSGHRANIMNCAYTHIGVGMAKNSSGRPYWTQNFAARQ</sequence>
<evidence type="ECO:0000313" key="4">
    <source>
        <dbReference type="EMBL" id="GAA3123627.1"/>
    </source>
</evidence>
<feature type="region of interest" description="Disordered" evidence="1">
    <location>
        <begin position="26"/>
        <end position="47"/>
    </location>
</feature>